<feature type="transmembrane region" description="Helical" evidence="5">
    <location>
        <begin position="162"/>
        <end position="181"/>
    </location>
</feature>
<feature type="transmembrane region" description="Helical" evidence="5">
    <location>
        <begin position="283"/>
        <end position="301"/>
    </location>
</feature>
<feature type="transmembrane region" description="Helical" evidence="5">
    <location>
        <begin position="92"/>
        <end position="114"/>
    </location>
</feature>
<dbReference type="GO" id="GO:0022857">
    <property type="term" value="F:transmembrane transporter activity"/>
    <property type="evidence" value="ECO:0007669"/>
    <property type="project" value="InterPro"/>
</dbReference>
<keyword evidence="2 5" id="KW-0812">Transmembrane</keyword>
<feature type="transmembrane region" description="Helical" evidence="5">
    <location>
        <begin position="372"/>
        <end position="390"/>
    </location>
</feature>
<dbReference type="PANTHER" id="PTHR23526">
    <property type="entry name" value="INTEGRAL MEMBRANE TRANSPORT PROTEIN-RELATED"/>
    <property type="match status" value="1"/>
</dbReference>
<feature type="transmembrane region" description="Helical" evidence="5">
    <location>
        <begin position="120"/>
        <end position="141"/>
    </location>
</feature>
<dbReference type="Gene3D" id="1.20.1250.20">
    <property type="entry name" value="MFS general substrate transporter like domains"/>
    <property type="match status" value="2"/>
</dbReference>
<evidence type="ECO:0000256" key="4">
    <source>
        <dbReference type="ARBA" id="ARBA00023136"/>
    </source>
</evidence>
<feature type="transmembrane region" description="Helical" evidence="5">
    <location>
        <begin position="396"/>
        <end position="418"/>
    </location>
</feature>
<comment type="subcellular location">
    <subcellularLocation>
        <location evidence="1">Cell membrane</location>
        <topology evidence="1">Multi-pass membrane protein</topology>
    </subcellularLocation>
</comment>
<name>A0A7C4KIS2_9CHLR</name>
<reference evidence="7" key="1">
    <citation type="journal article" date="2020" name="mSystems">
        <title>Genome- and Community-Level Interaction Insights into Carbon Utilization and Element Cycling Functions of Hydrothermarchaeota in Hydrothermal Sediment.</title>
        <authorList>
            <person name="Zhou Z."/>
            <person name="Liu Y."/>
            <person name="Xu W."/>
            <person name="Pan J."/>
            <person name="Luo Z.H."/>
            <person name="Li M."/>
        </authorList>
    </citation>
    <scope>NUCLEOTIDE SEQUENCE [LARGE SCALE GENOMIC DNA]</scope>
    <source>
        <strain evidence="7">SpSt-573</strain>
    </source>
</reference>
<gene>
    <name evidence="7" type="ORF">ENT37_06385</name>
</gene>
<feature type="domain" description="Major facilitator superfamily (MFS) profile" evidence="6">
    <location>
        <begin position="246"/>
        <end position="421"/>
    </location>
</feature>
<dbReference type="InterPro" id="IPR020846">
    <property type="entry name" value="MFS_dom"/>
</dbReference>
<protein>
    <submittedName>
        <fullName evidence="7">MFS transporter</fullName>
    </submittedName>
</protein>
<evidence type="ECO:0000259" key="6">
    <source>
        <dbReference type="PROSITE" id="PS50850"/>
    </source>
</evidence>
<feature type="transmembrane region" description="Helical" evidence="5">
    <location>
        <begin position="247"/>
        <end position="271"/>
    </location>
</feature>
<dbReference type="PROSITE" id="PS50850">
    <property type="entry name" value="MFS"/>
    <property type="match status" value="1"/>
</dbReference>
<evidence type="ECO:0000256" key="3">
    <source>
        <dbReference type="ARBA" id="ARBA00022989"/>
    </source>
</evidence>
<evidence type="ECO:0000256" key="5">
    <source>
        <dbReference type="SAM" id="Phobius"/>
    </source>
</evidence>
<keyword evidence="4 5" id="KW-0472">Membrane</keyword>
<keyword evidence="3 5" id="KW-1133">Transmembrane helix</keyword>
<dbReference type="InterPro" id="IPR011701">
    <property type="entry name" value="MFS"/>
</dbReference>
<dbReference type="Pfam" id="PF07690">
    <property type="entry name" value="MFS_1"/>
    <property type="match status" value="1"/>
</dbReference>
<feature type="transmembrane region" description="Helical" evidence="5">
    <location>
        <begin position="336"/>
        <end position="360"/>
    </location>
</feature>
<evidence type="ECO:0000256" key="2">
    <source>
        <dbReference type="ARBA" id="ARBA00022692"/>
    </source>
</evidence>
<proteinExistence type="predicted"/>
<comment type="caution">
    <text evidence="7">The sequence shown here is derived from an EMBL/GenBank/DDBJ whole genome shotgun (WGS) entry which is preliminary data.</text>
</comment>
<dbReference type="EMBL" id="DSYK01000320">
    <property type="protein sequence ID" value="HGS21477.1"/>
    <property type="molecule type" value="Genomic_DNA"/>
</dbReference>
<evidence type="ECO:0000256" key="1">
    <source>
        <dbReference type="ARBA" id="ARBA00004651"/>
    </source>
</evidence>
<feature type="transmembrane region" description="Helical" evidence="5">
    <location>
        <begin position="26"/>
        <end position="50"/>
    </location>
</feature>
<accession>A0A7C4KIS2</accession>
<dbReference type="SUPFAM" id="SSF103473">
    <property type="entry name" value="MFS general substrate transporter"/>
    <property type="match status" value="1"/>
</dbReference>
<sequence length="421" mass="46198">MMQTLWRSITYRFSSSQPVPRQYKEIFLHLFLDMAWVGVLSGSTVAFLGVYAARLGATPGQIGLLNAVPALVNLVLAIPSGRWMHGRRLGRVAFWSSVGARIFYLGFVFLPLFFSPAVELWVIILITLVMNIPLTVLNVSFNAFVIEAVPSQWRAYVVGGRNGLLSVVALCFTLICGQILNGVTFPLGYQIVFGIGFLGAAMSSLHLFFLGRLEPRQSALAAIAEDSAGLAREGAALSRNSPEINRYFRVLLLFFGFHISQWLVIPVVPLFTVNYLKLNDFQIGVGSAIFNLVVFIGSFYLSKVTGRFGNHRTTAFSMMGLGIFPALLALSRGFPFFMVAQFVGGISWSILAGAMFNYLADNLPSTNRAGTFSWYILVSNGAILIGSLLGPQFINWLGYPGALLCFSVLRILAGWATLRWG</sequence>
<dbReference type="PANTHER" id="PTHR23526:SF2">
    <property type="entry name" value="MAJOR FACILITATOR SUPERFAMILY (MFS) PROFILE DOMAIN-CONTAINING PROTEIN"/>
    <property type="match status" value="1"/>
</dbReference>
<dbReference type="AlphaFoldDB" id="A0A7C4KIS2"/>
<dbReference type="InterPro" id="IPR052528">
    <property type="entry name" value="Sugar_transport-like"/>
</dbReference>
<feature type="transmembrane region" description="Helical" evidence="5">
    <location>
        <begin position="313"/>
        <end position="330"/>
    </location>
</feature>
<feature type="transmembrane region" description="Helical" evidence="5">
    <location>
        <begin position="62"/>
        <end position="80"/>
    </location>
</feature>
<dbReference type="GO" id="GO:0005886">
    <property type="term" value="C:plasma membrane"/>
    <property type="evidence" value="ECO:0007669"/>
    <property type="project" value="UniProtKB-SubCell"/>
</dbReference>
<evidence type="ECO:0000313" key="7">
    <source>
        <dbReference type="EMBL" id="HGS21477.1"/>
    </source>
</evidence>
<dbReference type="InterPro" id="IPR036259">
    <property type="entry name" value="MFS_trans_sf"/>
</dbReference>
<organism evidence="7">
    <name type="scientific">Anaerolinea thermolimosa</name>
    <dbReference type="NCBI Taxonomy" id="229919"/>
    <lineage>
        <taxon>Bacteria</taxon>
        <taxon>Bacillati</taxon>
        <taxon>Chloroflexota</taxon>
        <taxon>Anaerolineae</taxon>
        <taxon>Anaerolineales</taxon>
        <taxon>Anaerolineaceae</taxon>
        <taxon>Anaerolinea</taxon>
    </lineage>
</organism>
<feature type="transmembrane region" description="Helical" evidence="5">
    <location>
        <begin position="187"/>
        <end position="210"/>
    </location>
</feature>